<accession>A0A3N4MKT9</accession>
<feature type="region of interest" description="Disordered" evidence="1">
    <location>
        <begin position="117"/>
        <end position="159"/>
    </location>
</feature>
<dbReference type="EMBL" id="RMBX01000002">
    <property type="protein sequence ID" value="RPD42557.1"/>
    <property type="molecule type" value="Genomic_DNA"/>
</dbReference>
<name>A0A3N4MKT9_9BACT</name>
<evidence type="ECO:0000313" key="3">
    <source>
        <dbReference type="Proteomes" id="UP000279089"/>
    </source>
</evidence>
<proteinExistence type="predicted"/>
<reference evidence="3" key="1">
    <citation type="submission" date="2018-11" db="EMBL/GenBank/DDBJ databases">
        <title>Chitinophaga lutea sp.nov., isolate from arsenic contaminated soil.</title>
        <authorList>
            <person name="Zong Y."/>
        </authorList>
    </citation>
    <scope>NUCLEOTIDE SEQUENCE [LARGE SCALE GENOMIC DNA]</scope>
    <source>
        <strain evidence="3">YLT18</strain>
    </source>
</reference>
<feature type="compositionally biased region" description="Low complexity" evidence="1">
    <location>
        <begin position="140"/>
        <end position="149"/>
    </location>
</feature>
<sequence>MGVIPIVGTIGNITFYEMNGQYYARGKSSLSGKRVKTDWRFERTRMYSRRMGLASAAAGRIYRTLRVKEQDVTFFRKMVSTGLRLLKTGCAEERLEAELKAMFQPEIITQQISVVPQEKEKKVTAGEPTAPQEMERSVAADEPIAAPDPAETKRRETGAPQEMQEKMITAAIPGGAVEAALQETADASQSHPFAVRIMPAPHPVVVNAQGRLEKQKPEEENPTSGLQLFLREIHLLVPVKNE</sequence>
<keyword evidence="3" id="KW-1185">Reference proteome</keyword>
<dbReference type="OrthoDB" id="672632at2"/>
<gene>
    <name evidence="2" type="ORF">EG028_05120</name>
</gene>
<protein>
    <submittedName>
        <fullName evidence="2">Uncharacterized protein</fullName>
    </submittedName>
</protein>
<comment type="caution">
    <text evidence="2">The sequence shown here is derived from an EMBL/GenBank/DDBJ whole genome shotgun (WGS) entry which is preliminary data.</text>
</comment>
<organism evidence="2 3">
    <name type="scientific">Chitinophaga barathri</name>
    <dbReference type="NCBI Taxonomy" id="1647451"/>
    <lineage>
        <taxon>Bacteria</taxon>
        <taxon>Pseudomonadati</taxon>
        <taxon>Bacteroidota</taxon>
        <taxon>Chitinophagia</taxon>
        <taxon>Chitinophagales</taxon>
        <taxon>Chitinophagaceae</taxon>
        <taxon>Chitinophaga</taxon>
    </lineage>
</organism>
<evidence type="ECO:0000313" key="2">
    <source>
        <dbReference type="EMBL" id="RPD42557.1"/>
    </source>
</evidence>
<evidence type="ECO:0000256" key="1">
    <source>
        <dbReference type="SAM" id="MobiDB-lite"/>
    </source>
</evidence>
<dbReference type="Proteomes" id="UP000279089">
    <property type="component" value="Unassembled WGS sequence"/>
</dbReference>
<dbReference type="AlphaFoldDB" id="A0A3N4MKT9"/>